<feature type="domain" description="C2H2-type" evidence="3">
    <location>
        <begin position="429"/>
        <end position="452"/>
    </location>
</feature>
<keyword evidence="1" id="KW-0863">Zinc-finger</keyword>
<dbReference type="AlphaFoldDB" id="E4X5D0"/>
<dbReference type="PROSITE" id="PS50157">
    <property type="entry name" value="ZINC_FINGER_C2H2_2"/>
    <property type="match status" value="1"/>
</dbReference>
<reference evidence="4" key="1">
    <citation type="journal article" date="2010" name="Science">
        <title>Plasticity of animal genome architecture unmasked by rapid evolution of a pelagic tunicate.</title>
        <authorList>
            <person name="Denoeud F."/>
            <person name="Henriet S."/>
            <person name="Mungpakdee S."/>
            <person name="Aury J.M."/>
            <person name="Da Silva C."/>
            <person name="Brinkmann H."/>
            <person name="Mikhaleva J."/>
            <person name="Olsen L.C."/>
            <person name="Jubin C."/>
            <person name="Canestro C."/>
            <person name="Bouquet J.M."/>
            <person name="Danks G."/>
            <person name="Poulain J."/>
            <person name="Campsteijn C."/>
            <person name="Adamski M."/>
            <person name="Cross I."/>
            <person name="Yadetie F."/>
            <person name="Muffato M."/>
            <person name="Louis A."/>
            <person name="Butcher S."/>
            <person name="Tsagkogeorga G."/>
            <person name="Konrad A."/>
            <person name="Singh S."/>
            <person name="Jensen M.F."/>
            <person name="Cong E.H."/>
            <person name="Eikeseth-Otteraa H."/>
            <person name="Noel B."/>
            <person name="Anthouard V."/>
            <person name="Porcel B.M."/>
            <person name="Kachouri-Lafond R."/>
            <person name="Nishino A."/>
            <person name="Ugolini M."/>
            <person name="Chourrout P."/>
            <person name="Nishida H."/>
            <person name="Aasland R."/>
            <person name="Huzurbazar S."/>
            <person name="Westhof E."/>
            <person name="Delsuc F."/>
            <person name="Lehrach H."/>
            <person name="Reinhardt R."/>
            <person name="Weissenbach J."/>
            <person name="Roy S.W."/>
            <person name="Artiguenave F."/>
            <person name="Postlethwait J.H."/>
            <person name="Manak J.R."/>
            <person name="Thompson E.M."/>
            <person name="Jaillon O."/>
            <person name="Du Pasquier L."/>
            <person name="Boudinot P."/>
            <person name="Liberles D.A."/>
            <person name="Volff J.N."/>
            <person name="Philippe H."/>
            <person name="Lenhard B."/>
            <person name="Roest Crollius H."/>
            <person name="Wincker P."/>
            <person name="Chourrout D."/>
        </authorList>
    </citation>
    <scope>NUCLEOTIDE SEQUENCE [LARGE SCALE GENOMIC DNA]</scope>
</reference>
<keyword evidence="1" id="KW-0862">Zinc</keyword>
<dbReference type="GO" id="GO:0008270">
    <property type="term" value="F:zinc ion binding"/>
    <property type="evidence" value="ECO:0007669"/>
    <property type="project" value="UniProtKB-KW"/>
</dbReference>
<organism evidence="4">
    <name type="scientific">Oikopleura dioica</name>
    <name type="common">Tunicate</name>
    <dbReference type="NCBI Taxonomy" id="34765"/>
    <lineage>
        <taxon>Eukaryota</taxon>
        <taxon>Metazoa</taxon>
        <taxon>Chordata</taxon>
        <taxon>Tunicata</taxon>
        <taxon>Appendicularia</taxon>
        <taxon>Copelata</taxon>
        <taxon>Oikopleuridae</taxon>
        <taxon>Oikopleura</taxon>
    </lineage>
</organism>
<evidence type="ECO:0000256" key="1">
    <source>
        <dbReference type="PROSITE-ProRule" id="PRU00042"/>
    </source>
</evidence>
<feature type="compositionally biased region" description="Polar residues" evidence="2">
    <location>
        <begin position="466"/>
        <end position="485"/>
    </location>
</feature>
<dbReference type="PROSITE" id="PS00028">
    <property type="entry name" value="ZINC_FINGER_C2H2_1"/>
    <property type="match status" value="1"/>
</dbReference>
<dbReference type="Proteomes" id="UP000001307">
    <property type="component" value="Unassembled WGS sequence"/>
</dbReference>
<evidence type="ECO:0000256" key="2">
    <source>
        <dbReference type="SAM" id="MobiDB-lite"/>
    </source>
</evidence>
<dbReference type="InterPro" id="IPR036236">
    <property type="entry name" value="Znf_C2H2_sf"/>
</dbReference>
<feature type="region of interest" description="Disordered" evidence="2">
    <location>
        <begin position="75"/>
        <end position="94"/>
    </location>
</feature>
<name>E4X5D0_OIKDI</name>
<gene>
    <name evidence="4" type="ORF">GSOID_T00002363001</name>
</gene>
<dbReference type="SUPFAM" id="SSF57667">
    <property type="entry name" value="beta-beta-alpha zinc fingers"/>
    <property type="match status" value="1"/>
</dbReference>
<protein>
    <recommendedName>
        <fullName evidence="3">C2H2-type domain-containing protein</fullName>
    </recommendedName>
</protein>
<evidence type="ECO:0000313" key="5">
    <source>
        <dbReference type="Proteomes" id="UP000001307"/>
    </source>
</evidence>
<feature type="region of interest" description="Disordered" evidence="2">
    <location>
        <begin position="463"/>
        <end position="488"/>
    </location>
</feature>
<evidence type="ECO:0000259" key="3">
    <source>
        <dbReference type="PROSITE" id="PS50157"/>
    </source>
</evidence>
<keyword evidence="5" id="KW-1185">Reference proteome</keyword>
<dbReference type="EMBL" id="FN653025">
    <property type="protein sequence ID" value="CBY18499.1"/>
    <property type="molecule type" value="Genomic_DNA"/>
</dbReference>
<dbReference type="OrthoDB" id="7757705at2759"/>
<evidence type="ECO:0000313" key="4">
    <source>
        <dbReference type="EMBL" id="CBY18499.1"/>
    </source>
</evidence>
<feature type="region of interest" description="Disordered" evidence="2">
    <location>
        <begin position="132"/>
        <end position="158"/>
    </location>
</feature>
<sequence length="507" mass="56601">MNTKVELPEEKSSVITSVDEITAQFDAVVRVSDLDLQTIVINGEKYYALKKKGGLKKPQVKNEKRIAPKIEPKKEPVRGAQAKGGFRRGRKTGPYMLAGPPPSGGLPGMSSFSSLQNQFNLVENHALDSIHNISTNVGSPQSSSSFNPNSPSTSELTNLHNFDSVTAGNNLDNLLENLEPSLTVQDFVPFEEPQGAMKRHRDVFVAQNAIANGSNIIIPDIPDSPTQAAILHELNNPGPSCSKKRKFDNKDDEFISTLISSDIDMFGLHGDNTTGGQVSSTSEVQYADSSLQQQEQHYYYIPDDNILHQEHSIQPADNQYHHQDQRNQNNQSEDVVLELVPDAITEAKDVFTKKEIFAQKNEKEKDQAAKILIDAGKVEQIKLRDNAVKGEDRHYQCILCPMMGKGRRGFKNNEDLYRHHCQHLSHKPIVCDQCKEGFYRKDHLNRHMKNQHGVKVETRVRAPNGAVNSPPSSTQRTANNNQENGRLSRHTVADDGSIIIEDEQYLV</sequence>
<dbReference type="InParanoid" id="E4X5D0"/>
<feature type="compositionally biased region" description="Low complexity" evidence="2">
    <location>
        <begin position="139"/>
        <end position="154"/>
    </location>
</feature>
<keyword evidence="1" id="KW-0479">Metal-binding</keyword>
<dbReference type="SMART" id="SM00355">
    <property type="entry name" value="ZnF_C2H2"/>
    <property type="match status" value="2"/>
</dbReference>
<dbReference type="Gene3D" id="3.30.160.60">
    <property type="entry name" value="Classic Zinc Finger"/>
    <property type="match status" value="1"/>
</dbReference>
<proteinExistence type="predicted"/>
<accession>E4X5D0</accession>
<dbReference type="InterPro" id="IPR013087">
    <property type="entry name" value="Znf_C2H2_type"/>
</dbReference>